<keyword evidence="2" id="KW-1185">Reference proteome</keyword>
<organism evidence="1 2">
    <name type="scientific">Tribolium castaneum</name>
    <name type="common">Red flour beetle</name>
    <dbReference type="NCBI Taxonomy" id="7070"/>
    <lineage>
        <taxon>Eukaryota</taxon>
        <taxon>Metazoa</taxon>
        <taxon>Ecdysozoa</taxon>
        <taxon>Arthropoda</taxon>
        <taxon>Hexapoda</taxon>
        <taxon>Insecta</taxon>
        <taxon>Pterygota</taxon>
        <taxon>Neoptera</taxon>
        <taxon>Endopterygota</taxon>
        <taxon>Coleoptera</taxon>
        <taxon>Polyphaga</taxon>
        <taxon>Cucujiformia</taxon>
        <taxon>Tenebrionidae</taxon>
        <taxon>Tenebrionidae incertae sedis</taxon>
        <taxon>Tribolium</taxon>
    </lineage>
</organism>
<protein>
    <submittedName>
        <fullName evidence="1">Uncharacterized protein</fullName>
    </submittedName>
</protein>
<reference evidence="1 2" key="2">
    <citation type="journal article" date="2010" name="Nucleic Acids Res.">
        <title>BeetleBase in 2010: revisions to provide comprehensive genomic information for Tribolium castaneum.</title>
        <authorList>
            <person name="Kim H.S."/>
            <person name="Murphy T."/>
            <person name="Xia J."/>
            <person name="Caragea D."/>
            <person name="Park Y."/>
            <person name="Beeman R.W."/>
            <person name="Lorenzen M.D."/>
            <person name="Butcher S."/>
            <person name="Manak J.R."/>
            <person name="Brown S.J."/>
        </authorList>
    </citation>
    <scope>GENOME REANNOTATION</scope>
    <source>
        <strain evidence="1 2">Georgia GA2</strain>
    </source>
</reference>
<dbReference type="Proteomes" id="UP000007266">
    <property type="component" value="Linkage group 4"/>
</dbReference>
<gene>
    <name evidence="1" type="primary">AUGUSTUS-3.0.2_32956</name>
    <name evidence="1" type="ORF">TcasGA2_TC032956</name>
</gene>
<dbReference type="EMBL" id="KQ971339">
    <property type="protein sequence ID" value="KYB27740.1"/>
    <property type="molecule type" value="Genomic_DNA"/>
</dbReference>
<proteinExistence type="predicted"/>
<name>A0A139WIA5_TRICA</name>
<reference evidence="1 2" key="1">
    <citation type="journal article" date="2008" name="Nature">
        <title>The genome of the model beetle and pest Tribolium castaneum.</title>
        <authorList>
            <consortium name="Tribolium Genome Sequencing Consortium"/>
            <person name="Richards S."/>
            <person name="Gibbs R.A."/>
            <person name="Weinstock G.M."/>
            <person name="Brown S.J."/>
            <person name="Denell R."/>
            <person name="Beeman R.W."/>
            <person name="Gibbs R."/>
            <person name="Beeman R.W."/>
            <person name="Brown S.J."/>
            <person name="Bucher G."/>
            <person name="Friedrich M."/>
            <person name="Grimmelikhuijzen C.J."/>
            <person name="Klingler M."/>
            <person name="Lorenzen M."/>
            <person name="Richards S."/>
            <person name="Roth S."/>
            <person name="Schroder R."/>
            <person name="Tautz D."/>
            <person name="Zdobnov E.M."/>
            <person name="Muzny D."/>
            <person name="Gibbs R.A."/>
            <person name="Weinstock G.M."/>
            <person name="Attaway T."/>
            <person name="Bell S."/>
            <person name="Buhay C.J."/>
            <person name="Chandrabose M.N."/>
            <person name="Chavez D."/>
            <person name="Clerk-Blankenburg K.P."/>
            <person name="Cree A."/>
            <person name="Dao M."/>
            <person name="Davis C."/>
            <person name="Chacko J."/>
            <person name="Dinh H."/>
            <person name="Dugan-Rocha S."/>
            <person name="Fowler G."/>
            <person name="Garner T.T."/>
            <person name="Garnes J."/>
            <person name="Gnirke A."/>
            <person name="Hawes A."/>
            <person name="Hernandez J."/>
            <person name="Hines S."/>
            <person name="Holder M."/>
            <person name="Hume J."/>
            <person name="Jhangiani S.N."/>
            <person name="Joshi V."/>
            <person name="Khan Z.M."/>
            <person name="Jackson L."/>
            <person name="Kovar C."/>
            <person name="Kowis A."/>
            <person name="Lee S."/>
            <person name="Lewis L.R."/>
            <person name="Margolis J."/>
            <person name="Morgan M."/>
            <person name="Nazareth L.V."/>
            <person name="Nguyen N."/>
            <person name="Okwuonu G."/>
            <person name="Parker D."/>
            <person name="Richards S."/>
            <person name="Ruiz S.J."/>
            <person name="Santibanez J."/>
            <person name="Savard J."/>
            <person name="Scherer S.E."/>
            <person name="Schneider B."/>
            <person name="Sodergren E."/>
            <person name="Tautz D."/>
            <person name="Vattahil S."/>
            <person name="Villasana D."/>
            <person name="White C.S."/>
            <person name="Wright R."/>
            <person name="Park Y."/>
            <person name="Beeman R.W."/>
            <person name="Lord J."/>
            <person name="Oppert B."/>
            <person name="Lorenzen M."/>
            <person name="Brown S."/>
            <person name="Wang L."/>
            <person name="Savard J."/>
            <person name="Tautz D."/>
            <person name="Richards S."/>
            <person name="Weinstock G."/>
            <person name="Gibbs R.A."/>
            <person name="Liu Y."/>
            <person name="Worley K."/>
            <person name="Weinstock G."/>
            <person name="Elsik C.G."/>
            <person name="Reese J.T."/>
            <person name="Elhaik E."/>
            <person name="Landan G."/>
            <person name="Graur D."/>
            <person name="Arensburger P."/>
            <person name="Atkinson P."/>
            <person name="Beeman R.W."/>
            <person name="Beidler J."/>
            <person name="Brown S.J."/>
            <person name="Demuth J.P."/>
            <person name="Drury D.W."/>
            <person name="Du Y.Z."/>
            <person name="Fujiwara H."/>
            <person name="Lorenzen M."/>
            <person name="Maselli V."/>
            <person name="Osanai M."/>
            <person name="Park Y."/>
            <person name="Robertson H.M."/>
            <person name="Tu Z."/>
            <person name="Wang J.J."/>
            <person name="Wang S."/>
            <person name="Richards S."/>
            <person name="Song H."/>
            <person name="Zhang L."/>
            <person name="Sodergren E."/>
            <person name="Werner D."/>
            <person name="Stanke M."/>
            <person name="Morgenstern B."/>
            <person name="Solovyev V."/>
            <person name="Kosarev P."/>
            <person name="Brown G."/>
            <person name="Chen H.C."/>
            <person name="Ermolaeva O."/>
            <person name="Hlavina W."/>
            <person name="Kapustin Y."/>
            <person name="Kiryutin B."/>
            <person name="Kitts P."/>
            <person name="Maglott D."/>
            <person name="Pruitt K."/>
            <person name="Sapojnikov V."/>
            <person name="Souvorov A."/>
            <person name="Mackey A.J."/>
            <person name="Waterhouse R.M."/>
            <person name="Wyder S."/>
            <person name="Zdobnov E.M."/>
            <person name="Zdobnov E.M."/>
            <person name="Wyder S."/>
            <person name="Kriventseva E.V."/>
            <person name="Kadowaki T."/>
            <person name="Bork P."/>
            <person name="Aranda M."/>
            <person name="Bao R."/>
            <person name="Beermann A."/>
            <person name="Berns N."/>
            <person name="Bolognesi R."/>
            <person name="Bonneton F."/>
            <person name="Bopp D."/>
            <person name="Brown S.J."/>
            <person name="Bucher G."/>
            <person name="Butts T."/>
            <person name="Chaumot A."/>
            <person name="Denell R.E."/>
            <person name="Ferrier D.E."/>
            <person name="Friedrich M."/>
            <person name="Gordon C.M."/>
            <person name="Jindra M."/>
            <person name="Klingler M."/>
            <person name="Lan Q."/>
            <person name="Lattorff H.M."/>
            <person name="Laudet V."/>
            <person name="von Levetsow C."/>
            <person name="Liu Z."/>
            <person name="Lutz R."/>
            <person name="Lynch J.A."/>
            <person name="da Fonseca R.N."/>
            <person name="Posnien N."/>
            <person name="Reuter R."/>
            <person name="Roth S."/>
            <person name="Savard J."/>
            <person name="Schinko J.B."/>
            <person name="Schmitt C."/>
            <person name="Schoppmeier M."/>
            <person name="Schroder R."/>
            <person name="Shippy T.D."/>
            <person name="Simonnet F."/>
            <person name="Marques-Souza H."/>
            <person name="Tautz D."/>
            <person name="Tomoyasu Y."/>
            <person name="Trauner J."/>
            <person name="Van der Zee M."/>
            <person name="Vervoort M."/>
            <person name="Wittkopp N."/>
            <person name="Wimmer E.A."/>
            <person name="Yang X."/>
            <person name="Jones A.K."/>
            <person name="Sattelle D.B."/>
            <person name="Ebert P.R."/>
            <person name="Nelson D."/>
            <person name="Scott J.G."/>
            <person name="Beeman R.W."/>
            <person name="Muthukrishnan S."/>
            <person name="Kramer K.J."/>
            <person name="Arakane Y."/>
            <person name="Beeman R.W."/>
            <person name="Zhu Q."/>
            <person name="Hogenkamp D."/>
            <person name="Dixit R."/>
            <person name="Oppert B."/>
            <person name="Jiang H."/>
            <person name="Zou Z."/>
            <person name="Marshall J."/>
            <person name="Elpidina E."/>
            <person name="Vinokurov K."/>
            <person name="Oppert C."/>
            <person name="Zou Z."/>
            <person name="Evans J."/>
            <person name="Lu Z."/>
            <person name="Zhao P."/>
            <person name="Sumathipala N."/>
            <person name="Altincicek B."/>
            <person name="Vilcinskas A."/>
            <person name="Williams M."/>
            <person name="Hultmark D."/>
            <person name="Hetru C."/>
            <person name="Jiang H."/>
            <person name="Grimmelikhuijzen C.J."/>
            <person name="Hauser F."/>
            <person name="Cazzamali G."/>
            <person name="Williamson M."/>
            <person name="Park Y."/>
            <person name="Li B."/>
            <person name="Tanaka Y."/>
            <person name="Predel R."/>
            <person name="Neupert S."/>
            <person name="Schachtner J."/>
            <person name="Verleyen P."/>
            <person name="Raible F."/>
            <person name="Bork P."/>
            <person name="Friedrich M."/>
            <person name="Walden K.K."/>
            <person name="Robertson H.M."/>
            <person name="Angeli S."/>
            <person name="Foret S."/>
            <person name="Bucher G."/>
            <person name="Schuetz S."/>
            <person name="Maleszka R."/>
            <person name="Wimmer E.A."/>
            <person name="Beeman R.W."/>
            <person name="Lorenzen M."/>
            <person name="Tomoyasu Y."/>
            <person name="Miller S.C."/>
            <person name="Grossmann D."/>
            <person name="Bucher G."/>
        </authorList>
    </citation>
    <scope>NUCLEOTIDE SEQUENCE [LARGE SCALE GENOMIC DNA]</scope>
    <source>
        <strain evidence="1 2">Georgia GA2</strain>
    </source>
</reference>
<dbReference type="AlphaFoldDB" id="A0A139WIA5"/>
<accession>A0A139WIA5</accession>
<dbReference type="InParanoid" id="A0A139WIA5"/>
<evidence type="ECO:0000313" key="2">
    <source>
        <dbReference type="Proteomes" id="UP000007266"/>
    </source>
</evidence>
<evidence type="ECO:0000313" key="1">
    <source>
        <dbReference type="EMBL" id="KYB27740.1"/>
    </source>
</evidence>
<sequence>MLSILKDKLMLTDMVAIVTLYDHIVLPFYPQHRSSGVCF</sequence>